<proteinExistence type="predicted"/>
<evidence type="ECO:0000256" key="5">
    <source>
        <dbReference type="ARBA" id="ARBA00022692"/>
    </source>
</evidence>
<evidence type="ECO:0000256" key="6">
    <source>
        <dbReference type="ARBA" id="ARBA00022989"/>
    </source>
</evidence>
<evidence type="ECO:0000259" key="9">
    <source>
        <dbReference type="Pfam" id="PF02366"/>
    </source>
</evidence>
<feature type="transmembrane region" description="Helical" evidence="8">
    <location>
        <begin position="426"/>
        <end position="448"/>
    </location>
</feature>
<keyword evidence="2" id="KW-1003">Cell membrane</keyword>
<comment type="caution">
    <text evidence="10">The sequence shown here is derived from an EMBL/GenBank/DDBJ whole genome shotgun (WGS) entry which is preliminary data.</text>
</comment>
<feature type="transmembrane region" description="Helical" evidence="8">
    <location>
        <begin position="157"/>
        <end position="177"/>
    </location>
</feature>
<evidence type="ECO:0000313" key="11">
    <source>
        <dbReference type="Proteomes" id="UP000238634"/>
    </source>
</evidence>
<dbReference type="GO" id="GO:0006493">
    <property type="term" value="P:protein O-linked glycosylation"/>
    <property type="evidence" value="ECO:0007669"/>
    <property type="project" value="InterPro"/>
</dbReference>
<dbReference type="GO" id="GO:0009103">
    <property type="term" value="P:lipopolysaccharide biosynthetic process"/>
    <property type="evidence" value="ECO:0007669"/>
    <property type="project" value="UniProtKB-ARBA"/>
</dbReference>
<feature type="domain" description="ArnT-like N-terminal" evidence="9">
    <location>
        <begin position="71"/>
        <end position="214"/>
    </location>
</feature>
<evidence type="ECO:0000256" key="1">
    <source>
        <dbReference type="ARBA" id="ARBA00004651"/>
    </source>
</evidence>
<feature type="transmembrane region" description="Helical" evidence="8">
    <location>
        <begin position="333"/>
        <end position="351"/>
    </location>
</feature>
<dbReference type="GO" id="GO:0010041">
    <property type="term" value="P:response to iron(III) ion"/>
    <property type="evidence" value="ECO:0007669"/>
    <property type="project" value="TreeGrafter"/>
</dbReference>
<name>A0A2T1DIC2_9CYAN</name>
<keyword evidence="7 8" id="KW-0472">Membrane</keyword>
<evidence type="ECO:0000256" key="7">
    <source>
        <dbReference type="ARBA" id="ARBA00023136"/>
    </source>
</evidence>
<dbReference type="InterPro" id="IPR003342">
    <property type="entry name" value="ArnT-like_N"/>
</dbReference>
<dbReference type="PANTHER" id="PTHR33908">
    <property type="entry name" value="MANNOSYLTRANSFERASE YKCB-RELATED"/>
    <property type="match status" value="1"/>
</dbReference>
<reference evidence="10 11" key="2">
    <citation type="submission" date="2018-03" db="EMBL/GenBank/DDBJ databases">
        <title>The ancient ancestry and fast evolution of plastids.</title>
        <authorList>
            <person name="Moore K.R."/>
            <person name="Magnabosco C."/>
            <person name="Momper L."/>
            <person name="Gold D.A."/>
            <person name="Bosak T."/>
            <person name="Fournier G.P."/>
        </authorList>
    </citation>
    <scope>NUCLEOTIDE SEQUENCE [LARGE SCALE GENOMIC DNA]</scope>
    <source>
        <strain evidence="10 11">ULC007</strain>
    </source>
</reference>
<dbReference type="OrthoDB" id="9810951at2"/>
<feature type="transmembrane region" description="Helical" evidence="8">
    <location>
        <begin position="372"/>
        <end position="394"/>
    </location>
</feature>
<dbReference type="RefSeq" id="WP_073070733.1">
    <property type="nucleotide sequence ID" value="NZ_MPPI01000009.1"/>
</dbReference>
<keyword evidence="3" id="KW-0328">Glycosyltransferase</keyword>
<keyword evidence="6 8" id="KW-1133">Transmembrane helix</keyword>
<dbReference type="Pfam" id="PF02366">
    <property type="entry name" value="PMT"/>
    <property type="match status" value="1"/>
</dbReference>
<feature type="transmembrane region" description="Helical" evidence="8">
    <location>
        <begin position="306"/>
        <end position="327"/>
    </location>
</feature>
<dbReference type="GO" id="GO:0016763">
    <property type="term" value="F:pentosyltransferase activity"/>
    <property type="evidence" value="ECO:0007669"/>
    <property type="project" value="TreeGrafter"/>
</dbReference>
<dbReference type="InterPro" id="IPR050297">
    <property type="entry name" value="LipidA_mod_glycosyltrf_83"/>
</dbReference>
<dbReference type="GO" id="GO:0005886">
    <property type="term" value="C:plasma membrane"/>
    <property type="evidence" value="ECO:0007669"/>
    <property type="project" value="UniProtKB-SubCell"/>
</dbReference>
<dbReference type="STRING" id="1920490.GCA_001895925_03700"/>
<reference evidence="10 11" key="1">
    <citation type="submission" date="2018-02" db="EMBL/GenBank/DDBJ databases">
        <authorList>
            <person name="Cohen D.B."/>
            <person name="Kent A.D."/>
        </authorList>
    </citation>
    <scope>NUCLEOTIDE SEQUENCE [LARGE SCALE GENOMIC DNA]</scope>
    <source>
        <strain evidence="10 11">ULC007</strain>
    </source>
</reference>
<evidence type="ECO:0000256" key="3">
    <source>
        <dbReference type="ARBA" id="ARBA00022676"/>
    </source>
</evidence>
<dbReference type="Proteomes" id="UP000238634">
    <property type="component" value="Unassembled WGS sequence"/>
</dbReference>
<keyword evidence="5 8" id="KW-0812">Transmembrane</keyword>
<feature type="transmembrane region" description="Helical" evidence="8">
    <location>
        <begin position="400"/>
        <end position="419"/>
    </location>
</feature>
<feature type="transmembrane region" description="Helical" evidence="8">
    <location>
        <begin position="225"/>
        <end position="243"/>
    </location>
</feature>
<dbReference type="EMBL" id="PVWG01000007">
    <property type="protein sequence ID" value="PSB20181.1"/>
    <property type="molecule type" value="Genomic_DNA"/>
</dbReference>
<keyword evidence="4 10" id="KW-0808">Transferase</keyword>
<gene>
    <name evidence="10" type="ORF">C7B65_09025</name>
</gene>
<feature type="transmembrane region" description="Helical" evidence="8">
    <location>
        <begin position="131"/>
        <end position="150"/>
    </location>
</feature>
<keyword evidence="11" id="KW-1185">Reference proteome</keyword>
<dbReference type="GO" id="GO:0000030">
    <property type="term" value="F:mannosyltransferase activity"/>
    <property type="evidence" value="ECO:0007669"/>
    <property type="project" value="InterPro"/>
</dbReference>
<dbReference type="PANTHER" id="PTHR33908:SF3">
    <property type="entry name" value="UNDECAPRENYL PHOSPHATE-ALPHA-4-AMINO-4-DEOXY-L-ARABINOSE ARABINOSYL TRANSFERASE"/>
    <property type="match status" value="1"/>
</dbReference>
<comment type="subcellular location">
    <subcellularLocation>
        <location evidence="1">Cell membrane</location>
        <topology evidence="1">Multi-pass membrane protein</topology>
    </subcellularLocation>
</comment>
<evidence type="ECO:0000313" key="10">
    <source>
        <dbReference type="EMBL" id="PSB20181.1"/>
    </source>
</evidence>
<evidence type="ECO:0000256" key="8">
    <source>
        <dbReference type="SAM" id="Phobius"/>
    </source>
</evidence>
<feature type="transmembrane region" description="Helical" evidence="8">
    <location>
        <begin position="21"/>
        <end position="40"/>
    </location>
</feature>
<evidence type="ECO:0000256" key="2">
    <source>
        <dbReference type="ARBA" id="ARBA00022475"/>
    </source>
</evidence>
<dbReference type="AlphaFoldDB" id="A0A2T1DIC2"/>
<protein>
    <submittedName>
        <fullName evidence="10">Glycosyltransferase family 39 protein</fullName>
    </submittedName>
</protein>
<evidence type="ECO:0000256" key="4">
    <source>
        <dbReference type="ARBA" id="ARBA00022679"/>
    </source>
</evidence>
<organism evidence="10 11">
    <name type="scientific">Phormidesmis priestleyi ULC007</name>
    <dbReference type="NCBI Taxonomy" id="1920490"/>
    <lineage>
        <taxon>Bacteria</taxon>
        <taxon>Bacillati</taxon>
        <taxon>Cyanobacteriota</taxon>
        <taxon>Cyanophyceae</taxon>
        <taxon>Leptolyngbyales</taxon>
        <taxon>Leptolyngbyaceae</taxon>
        <taxon>Phormidesmis</taxon>
    </lineage>
</organism>
<accession>A0A2T1DIC2</accession>
<feature type="transmembrane region" description="Helical" evidence="8">
    <location>
        <begin position="183"/>
        <end position="213"/>
    </location>
</feature>
<feature type="transmembrane region" description="Helical" evidence="8">
    <location>
        <begin position="276"/>
        <end position="294"/>
    </location>
</feature>
<sequence>MGQEISASRRFGMENPRFEAWVDRGWLLGLFVAAVVLLGINLGDLPLRDWDEGIVAQVAREMWRSPFPSSTWLYPKELTGTPYFNKPPLMHWLVALTYSIAGVSELTTRLPGAMLTAFSVPMMYWLGREVFFQRTAAIFSALVYLTWLPVARQGRLAMLDGAVLCFFLLMMACLLRSRRDLRWGLGVGIGVGLICLTKGILGLLLGAIGLLFLIWDTPRLLTSRYLWLGIAIGAVPIGLWYGAQWSHYHQQFIDAHLLNQSLVRVWGTVGNNNGPVWYYLWEILKFGFPWLLFLPQGLRLAWENRGLSWARLALVWSGVYLLVISAMQTKLPWYALPIYPALSLMVGAQLSRMWNPLKMGIRQQRPIVHARIWFAVFAVFAFVAWGLSAYFTFFAPQQDLQLVSSTLALTVTVTAILILRQDTQFISVLIWGTYLTLMVLMMSSHWVWELAESYPVKPVADMIQRYTPRGQTIYTSYPYHRPSLNFYSDRAVVPASEAELQQRWKTDPHPYQLLRSSALGYLPTKQTQLLEMQEGWILVTRNSHFKPMVSASRHKSRKS</sequence>